<name>A0ABW8LDM1_9ACTN</name>
<comment type="caution">
    <text evidence="1">The sequence shown here is derived from an EMBL/GenBank/DDBJ whole genome shotgun (WGS) entry which is preliminary data.</text>
</comment>
<protein>
    <submittedName>
        <fullName evidence="1">Uncharacterized protein</fullName>
    </submittedName>
</protein>
<dbReference type="Proteomes" id="UP001620295">
    <property type="component" value="Unassembled WGS sequence"/>
</dbReference>
<proteinExistence type="predicted"/>
<evidence type="ECO:0000313" key="1">
    <source>
        <dbReference type="EMBL" id="MFK4264016.1"/>
    </source>
</evidence>
<organism evidence="1 2">
    <name type="scientific">Streptomyces milbemycinicus</name>
    <dbReference type="NCBI Taxonomy" id="476552"/>
    <lineage>
        <taxon>Bacteria</taxon>
        <taxon>Bacillati</taxon>
        <taxon>Actinomycetota</taxon>
        <taxon>Actinomycetes</taxon>
        <taxon>Kitasatosporales</taxon>
        <taxon>Streptomycetaceae</taxon>
        <taxon>Streptomyces</taxon>
    </lineage>
</organism>
<dbReference type="EMBL" id="JBJDQH010000001">
    <property type="protein sequence ID" value="MFK4264016.1"/>
    <property type="molecule type" value="Genomic_DNA"/>
</dbReference>
<keyword evidence="2" id="KW-1185">Reference proteome</keyword>
<dbReference type="RefSeq" id="WP_358702659.1">
    <property type="nucleotide sequence ID" value="NZ_JBFACG010000006.1"/>
</dbReference>
<evidence type="ECO:0000313" key="2">
    <source>
        <dbReference type="Proteomes" id="UP001620295"/>
    </source>
</evidence>
<accession>A0ABW8LDM1</accession>
<reference evidence="1 2" key="1">
    <citation type="submission" date="2024-11" db="EMBL/GenBank/DDBJ databases">
        <title>The Natural Products Discovery Center: Release of the First 8490 Sequenced Strains for Exploring Actinobacteria Biosynthetic Diversity.</title>
        <authorList>
            <person name="Kalkreuter E."/>
            <person name="Kautsar S.A."/>
            <person name="Yang D."/>
            <person name="Bader C.D."/>
            <person name="Teijaro C.N."/>
            <person name="Fluegel L."/>
            <person name="Davis C.M."/>
            <person name="Simpson J.R."/>
            <person name="Lauterbach L."/>
            <person name="Steele A.D."/>
            <person name="Gui C."/>
            <person name="Meng S."/>
            <person name="Li G."/>
            <person name="Viehrig K."/>
            <person name="Ye F."/>
            <person name="Su P."/>
            <person name="Kiefer A.F."/>
            <person name="Nichols A."/>
            <person name="Cepeda A.J."/>
            <person name="Yan W."/>
            <person name="Fan B."/>
            <person name="Jiang Y."/>
            <person name="Adhikari A."/>
            <person name="Zheng C.-J."/>
            <person name="Schuster L."/>
            <person name="Cowan T.M."/>
            <person name="Smanski M.J."/>
            <person name="Chevrette M.G."/>
            <person name="De Carvalho L.P.S."/>
            <person name="Shen B."/>
        </authorList>
    </citation>
    <scope>NUCLEOTIDE SEQUENCE [LARGE SCALE GENOMIC DNA]</scope>
    <source>
        <strain evidence="1 2">NPDC020863</strain>
    </source>
</reference>
<sequence length="56" mass="5917">MRPQRAQLEERQAGGGGGVVGSDRLDGCVGRPDLRFVVLQLLNGVVLGGFPVVLKE</sequence>
<gene>
    <name evidence="1" type="ORF">ACI2L5_03615</name>
</gene>